<gene>
    <name evidence="1" type="ORF">GGD89_001825</name>
</gene>
<dbReference type="AlphaFoldDB" id="A0A7W6WA78"/>
<keyword evidence="2" id="KW-1185">Reference proteome</keyword>
<protein>
    <submittedName>
        <fullName evidence="1">Uncharacterized protein</fullName>
    </submittedName>
</protein>
<accession>A0A7W6WA78</accession>
<name>A0A7W6WA78_9PROT</name>
<dbReference type="EMBL" id="JACIGK010000011">
    <property type="protein sequence ID" value="MBB4266196.1"/>
    <property type="molecule type" value="Genomic_DNA"/>
</dbReference>
<evidence type="ECO:0000313" key="2">
    <source>
        <dbReference type="Proteomes" id="UP000554286"/>
    </source>
</evidence>
<proteinExistence type="predicted"/>
<organism evidence="1 2">
    <name type="scientific">Roseospira visakhapatnamensis</name>
    <dbReference type="NCBI Taxonomy" id="390880"/>
    <lineage>
        <taxon>Bacteria</taxon>
        <taxon>Pseudomonadati</taxon>
        <taxon>Pseudomonadota</taxon>
        <taxon>Alphaproteobacteria</taxon>
        <taxon>Rhodospirillales</taxon>
        <taxon>Rhodospirillaceae</taxon>
        <taxon>Roseospira</taxon>
    </lineage>
</organism>
<reference evidence="1 2" key="1">
    <citation type="submission" date="2020-08" db="EMBL/GenBank/DDBJ databases">
        <title>Genome sequencing of Purple Non-Sulfur Bacteria from various extreme environments.</title>
        <authorList>
            <person name="Mayer M."/>
        </authorList>
    </citation>
    <scope>NUCLEOTIDE SEQUENCE [LARGE SCALE GENOMIC DNA]</scope>
    <source>
        <strain evidence="1 2">JA131</strain>
    </source>
</reference>
<dbReference type="RefSeq" id="WP_184044311.1">
    <property type="nucleotide sequence ID" value="NZ_JACIGK010000011.1"/>
</dbReference>
<evidence type="ECO:0000313" key="1">
    <source>
        <dbReference type="EMBL" id="MBB4266196.1"/>
    </source>
</evidence>
<dbReference type="Proteomes" id="UP000554286">
    <property type="component" value="Unassembled WGS sequence"/>
</dbReference>
<comment type="caution">
    <text evidence="1">The sequence shown here is derived from an EMBL/GenBank/DDBJ whole genome shotgun (WGS) entry which is preliminary data.</text>
</comment>
<sequence length="379" mass="41060">MTAAPASPTGPAPQVVVAENISHVRQVLSVLDPDRPLWVIATDSAVNHAFYGDFLKPDRFIAVPGAMCWGCLADEAPPAGWRRIVDVVGANRDALDQVVAALPPGSELLYWHFMGCMPLLSILIQATAAGHAVVELDSDILSGLFQFQRRGPEDLAGTAHPTYVSLLLHAGQVLGGPIKYVEARPRGGDDWRYGALGIDGADLGERRWVALDDWATLARRYGPLVEGLLPDRAAARRALLLDDTVLADPRVDLDASRAGLAAAVREMLDEGWEVHLKPHPNAATDILMLPPEEAGQLTVLPGWLPAELLMGHYDRVGYLTSTASMADGPDERLCLLPRVRYRDEAGETFCWSLFRLAFLRGGQAVTLIAPDPAETRRAP</sequence>